<name>A0A0F7SYS2_PHARH</name>
<evidence type="ECO:0000313" key="2">
    <source>
        <dbReference type="EMBL" id="CED85453.1"/>
    </source>
</evidence>
<reference evidence="2" key="1">
    <citation type="submission" date="2014-08" db="EMBL/GenBank/DDBJ databases">
        <authorList>
            <person name="Sharma Rahul"/>
            <person name="Thines Marco"/>
        </authorList>
    </citation>
    <scope>NUCLEOTIDE SEQUENCE</scope>
</reference>
<feature type="region of interest" description="Disordered" evidence="1">
    <location>
        <begin position="37"/>
        <end position="81"/>
    </location>
</feature>
<feature type="compositionally biased region" description="Low complexity" evidence="1">
    <location>
        <begin position="48"/>
        <end position="81"/>
    </location>
</feature>
<feature type="compositionally biased region" description="Basic and acidic residues" evidence="1">
    <location>
        <begin position="261"/>
        <end position="270"/>
    </location>
</feature>
<dbReference type="EMBL" id="LN483332">
    <property type="protein sequence ID" value="CED85453.1"/>
    <property type="molecule type" value="Genomic_DNA"/>
</dbReference>
<proteinExistence type="predicted"/>
<sequence length="298" mass="32267">MSTPLTARELQLIHQLEQKQKEVADLTQTISLLTSIPTARPSPIPKDPQSSISTLSSLPPLPSSSSSLSLPTRPSSTGSLTVDVPQTFLPVLTQIREITSVLVADNAQLRSLLDNQAGPSNPTDPIESARRVDLKKVMGRLKMLVEENEELGNVLAEVGKDHLEVNTLRALVEDCHQAILALDADLDSSHGQIAYLHHLLSNYREQFGSLDLSRTKSFLSDDPTSSYSKPARDRTESQSAGMDFSGVPTSPGRAIVAPLVDECKDKEKGVGADVDVNTSPVAKRPRLSGEARERPPEL</sequence>
<accession>A0A0F7SYS2</accession>
<organism evidence="2">
    <name type="scientific">Phaffia rhodozyma</name>
    <name type="common">Yeast</name>
    <name type="synonym">Xanthophyllomyces dendrorhous</name>
    <dbReference type="NCBI Taxonomy" id="264483"/>
    <lineage>
        <taxon>Eukaryota</taxon>
        <taxon>Fungi</taxon>
        <taxon>Dikarya</taxon>
        <taxon>Basidiomycota</taxon>
        <taxon>Agaricomycotina</taxon>
        <taxon>Tremellomycetes</taxon>
        <taxon>Cystofilobasidiales</taxon>
        <taxon>Mrakiaceae</taxon>
        <taxon>Phaffia</taxon>
    </lineage>
</organism>
<feature type="compositionally biased region" description="Basic and acidic residues" evidence="1">
    <location>
        <begin position="287"/>
        <end position="298"/>
    </location>
</feature>
<feature type="region of interest" description="Disordered" evidence="1">
    <location>
        <begin position="218"/>
        <end position="298"/>
    </location>
</feature>
<protein>
    <submittedName>
        <fullName evidence="2">Uncharacterized protein</fullName>
    </submittedName>
</protein>
<feature type="compositionally biased region" description="Polar residues" evidence="1">
    <location>
        <begin position="218"/>
        <end position="228"/>
    </location>
</feature>
<evidence type="ECO:0000256" key="1">
    <source>
        <dbReference type="SAM" id="MobiDB-lite"/>
    </source>
</evidence>
<dbReference type="AlphaFoldDB" id="A0A0F7SYS2"/>